<sequence length="528" mass="58397">MSELKKDTVAENTAEVKTKKADDKAAKTEKTEKPKKDKKNGGFKNFLKSRKARHGSIAAAIVAIVIALVIVLNIVVSLLVGRFPNMVLDFTKESSFALENDTIDYVSHIDKDITITVLTTEEKFEGSGAYYIQANKLLEKMESASNGKIKLNYIDLSSNPSISQKYADADWSKNSNMMIVECGDQYRVLTIDDCFEYDKDYYSQYGTYYVTSSLVEQAVVTAILNVTTEDKVVVDMITGNQEQDSSAIKTLLQNNAYQVNDVSLATGDLDEEAKFAILYAPSVDLDESTVEKISKWLDNDGKYGRNLIFIPTENNVDTPNIDSLLNEWGMQVNPGYVYETSTDRLVSNSSPYIFTVDYTDYYTTGLKNPNIPVVTLFARSVTLSDSSVSHALLTTSTSAGIYPTDADDTWNYKNGVTGENINVAAEGVKSNTDNASSKVVVFGSYSMFTSDIMSYNSFNNSGYFMNMINTLADKDDAGITIEGKSMQNAELGITDATTKNTLFVIFVIVVPVAVLITGIVMWLRRRNK</sequence>
<feature type="region of interest" description="Disordered" evidence="1">
    <location>
        <begin position="1"/>
        <end position="42"/>
    </location>
</feature>
<keyword evidence="2" id="KW-0472">Membrane</keyword>
<accession>A0ABR7HP62</accession>
<evidence type="ECO:0000256" key="1">
    <source>
        <dbReference type="SAM" id="MobiDB-lite"/>
    </source>
</evidence>
<dbReference type="InterPro" id="IPR055396">
    <property type="entry name" value="DUF7088"/>
</dbReference>
<protein>
    <submittedName>
        <fullName evidence="4">GldG family protein</fullName>
    </submittedName>
</protein>
<dbReference type="RefSeq" id="WP_186936397.1">
    <property type="nucleotide sequence ID" value="NZ_JACOPS010000007.1"/>
</dbReference>
<proteinExistence type="predicted"/>
<feature type="compositionally biased region" description="Basic and acidic residues" evidence="1">
    <location>
        <begin position="1"/>
        <end position="35"/>
    </location>
</feature>
<evidence type="ECO:0000256" key="2">
    <source>
        <dbReference type="SAM" id="Phobius"/>
    </source>
</evidence>
<keyword evidence="5" id="KW-1185">Reference proteome</keyword>
<evidence type="ECO:0000313" key="5">
    <source>
        <dbReference type="Proteomes" id="UP000636755"/>
    </source>
</evidence>
<dbReference type="Proteomes" id="UP000636755">
    <property type="component" value="Unassembled WGS sequence"/>
</dbReference>
<feature type="transmembrane region" description="Helical" evidence="2">
    <location>
        <begin position="57"/>
        <end position="80"/>
    </location>
</feature>
<evidence type="ECO:0000313" key="4">
    <source>
        <dbReference type="EMBL" id="MBC5729206.1"/>
    </source>
</evidence>
<comment type="caution">
    <text evidence="4">The sequence shown here is derived from an EMBL/GenBank/DDBJ whole genome shotgun (WGS) entry which is preliminary data.</text>
</comment>
<dbReference type="Pfam" id="PF23357">
    <property type="entry name" value="DUF7088"/>
    <property type="match status" value="1"/>
</dbReference>
<keyword evidence="2" id="KW-0812">Transmembrane</keyword>
<evidence type="ECO:0000259" key="3">
    <source>
        <dbReference type="Pfam" id="PF23357"/>
    </source>
</evidence>
<feature type="transmembrane region" description="Helical" evidence="2">
    <location>
        <begin position="502"/>
        <end position="523"/>
    </location>
</feature>
<gene>
    <name evidence="4" type="ORF">H8R91_11865</name>
</gene>
<dbReference type="EMBL" id="JACOPS010000007">
    <property type="protein sequence ID" value="MBC5729206.1"/>
    <property type="molecule type" value="Genomic_DNA"/>
</dbReference>
<name>A0ABR7HP62_9FIRM</name>
<organism evidence="4 5">
    <name type="scientific">Ruminococcus intestinalis</name>
    <dbReference type="NCBI Taxonomy" id="2763066"/>
    <lineage>
        <taxon>Bacteria</taxon>
        <taxon>Bacillati</taxon>
        <taxon>Bacillota</taxon>
        <taxon>Clostridia</taxon>
        <taxon>Eubacteriales</taxon>
        <taxon>Oscillospiraceae</taxon>
        <taxon>Ruminococcus</taxon>
    </lineage>
</organism>
<reference evidence="4 5" key="1">
    <citation type="submission" date="2020-08" db="EMBL/GenBank/DDBJ databases">
        <title>Genome public.</title>
        <authorList>
            <person name="Liu C."/>
            <person name="Sun Q."/>
        </authorList>
    </citation>
    <scope>NUCLEOTIDE SEQUENCE [LARGE SCALE GENOMIC DNA]</scope>
    <source>
        <strain evidence="4 5">NSJ-71</strain>
    </source>
</reference>
<keyword evidence="2" id="KW-1133">Transmembrane helix</keyword>
<feature type="domain" description="DUF7088" evidence="3">
    <location>
        <begin position="93"/>
        <end position="168"/>
    </location>
</feature>